<dbReference type="InterPro" id="IPR006674">
    <property type="entry name" value="HD_domain"/>
</dbReference>
<dbReference type="NCBIfam" id="TIGR00691">
    <property type="entry name" value="spoT_relA"/>
    <property type="match status" value="1"/>
</dbReference>
<gene>
    <name evidence="9" type="ORF">CWI75_03740</name>
</gene>
<reference evidence="10" key="1">
    <citation type="submission" date="2017-11" db="EMBL/GenBank/DDBJ databases">
        <title>The draft genome sequence of Chromatocurvus sp. F02.</title>
        <authorList>
            <person name="Du Z.-J."/>
            <person name="Chang Y.-Q."/>
        </authorList>
    </citation>
    <scope>NUCLEOTIDE SEQUENCE [LARGE SCALE GENOMIC DNA]</scope>
    <source>
        <strain evidence="10">F02</strain>
    </source>
</reference>
<protein>
    <recommendedName>
        <fullName evidence="3">guanosine-3',5'-bis(diphosphate) 3'-diphosphatase</fullName>
        <ecNumber evidence="3">3.1.7.2</ecNumber>
    </recommendedName>
</protein>
<dbReference type="Pfam" id="PF04607">
    <property type="entry name" value="RelA_SpoT"/>
    <property type="match status" value="1"/>
</dbReference>
<dbReference type="GO" id="GO:0042594">
    <property type="term" value="P:response to starvation"/>
    <property type="evidence" value="ECO:0007669"/>
    <property type="project" value="TreeGrafter"/>
</dbReference>
<dbReference type="EC" id="3.1.7.2" evidence="3"/>
<keyword evidence="10" id="KW-1185">Reference proteome</keyword>
<feature type="domain" description="TGS" evidence="8">
    <location>
        <begin position="386"/>
        <end position="447"/>
    </location>
</feature>
<dbReference type="InterPro" id="IPR007685">
    <property type="entry name" value="RelA_SpoT"/>
</dbReference>
<dbReference type="InterPro" id="IPR003607">
    <property type="entry name" value="HD/PDEase_dom"/>
</dbReference>
<evidence type="ECO:0000256" key="4">
    <source>
        <dbReference type="ARBA" id="ARBA00047968"/>
    </source>
</evidence>
<comment type="similarity">
    <text evidence="5">Belongs to the relA/spoT family.</text>
</comment>
<dbReference type="InterPro" id="IPR004095">
    <property type="entry name" value="TGS"/>
</dbReference>
<proteinExistence type="inferred from homology"/>
<organism evidence="9 10">
    <name type="scientific">Kineobactrum sediminis</name>
    <dbReference type="NCBI Taxonomy" id="1905677"/>
    <lineage>
        <taxon>Bacteria</taxon>
        <taxon>Pseudomonadati</taxon>
        <taxon>Pseudomonadota</taxon>
        <taxon>Gammaproteobacteria</taxon>
        <taxon>Cellvibrionales</taxon>
        <taxon>Halieaceae</taxon>
        <taxon>Kineobactrum</taxon>
    </lineage>
</organism>
<dbReference type="GO" id="GO:0015970">
    <property type="term" value="P:guanosine tetraphosphate biosynthetic process"/>
    <property type="evidence" value="ECO:0007669"/>
    <property type="project" value="UniProtKB-UniPathway"/>
</dbReference>
<comment type="function">
    <text evidence="5">In eubacteria ppGpp (guanosine 3'-diphosphate 5'-diphosphate) is a mediator of the stringent response that coordinates a variety of cellular activities in response to changes in nutritional abundance.</text>
</comment>
<dbReference type="InterPro" id="IPR004811">
    <property type="entry name" value="RelA/Spo_fam"/>
</dbReference>
<evidence type="ECO:0000256" key="5">
    <source>
        <dbReference type="RuleBase" id="RU003847"/>
    </source>
</evidence>
<evidence type="ECO:0000256" key="2">
    <source>
        <dbReference type="ARBA" id="ARBA00024329"/>
    </source>
</evidence>
<dbReference type="Pfam" id="PF19296">
    <property type="entry name" value="RelA_AH_RIS"/>
    <property type="match status" value="1"/>
</dbReference>
<dbReference type="FunFam" id="1.10.3210.10:FF:000001">
    <property type="entry name" value="GTP pyrophosphokinase RelA"/>
    <property type="match status" value="1"/>
</dbReference>
<dbReference type="NCBIfam" id="NF008303">
    <property type="entry name" value="PRK11092.1"/>
    <property type="match status" value="1"/>
</dbReference>
<dbReference type="InterPro" id="IPR045865">
    <property type="entry name" value="ACT-like_dom_sf"/>
</dbReference>
<name>A0A2N5Y521_9GAMM</name>
<dbReference type="Gene3D" id="3.10.20.30">
    <property type="match status" value="1"/>
</dbReference>
<dbReference type="CDD" id="cd05399">
    <property type="entry name" value="NT_Rel-Spo_like"/>
    <property type="match status" value="1"/>
</dbReference>
<dbReference type="Pfam" id="PF13328">
    <property type="entry name" value="HD_4"/>
    <property type="match status" value="1"/>
</dbReference>
<comment type="pathway">
    <text evidence="2">Purine metabolism; ppGpp biosynthesis; ppGpp from GDP: step 1/1.</text>
</comment>
<evidence type="ECO:0000259" key="7">
    <source>
        <dbReference type="PROSITE" id="PS51831"/>
    </source>
</evidence>
<dbReference type="PROSITE" id="PS51880">
    <property type="entry name" value="TGS"/>
    <property type="match status" value="1"/>
</dbReference>
<evidence type="ECO:0000259" key="6">
    <source>
        <dbReference type="PROSITE" id="PS51671"/>
    </source>
</evidence>
<evidence type="ECO:0000256" key="1">
    <source>
        <dbReference type="ARBA" id="ARBA00022801"/>
    </source>
</evidence>
<dbReference type="InterPro" id="IPR043519">
    <property type="entry name" value="NT_sf"/>
</dbReference>
<accession>A0A2N5Y521</accession>
<dbReference type="GO" id="GO:0008893">
    <property type="term" value="F:guanosine-3',5'-bis(diphosphate) 3'-diphosphatase activity"/>
    <property type="evidence" value="ECO:0007669"/>
    <property type="project" value="UniProtKB-EC"/>
</dbReference>
<dbReference type="PROSITE" id="PS51671">
    <property type="entry name" value="ACT"/>
    <property type="match status" value="1"/>
</dbReference>
<dbReference type="Pfam" id="PF02824">
    <property type="entry name" value="TGS"/>
    <property type="match status" value="1"/>
</dbReference>
<dbReference type="Proteomes" id="UP000234845">
    <property type="component" value="Unassembled WGS sequence"/>
</dbReference>
<dbReference type="CDD" id="cd00077">
    <property type="entry name" value="HDc"/>
    <property type="match status" value="1"/>
</dbReference>
<dbReference type="UniPathway" id="UPA00908">
    <property type="reaction ID" value="UER00886"/>
</dbReference>
<dbReference type="InterPro" id="IPR002912">
    <property type="entry name" value="ACT_dom"/>
</dbReference>
<feature type="domain" description="ACT" evidence="6">
    <location>
        <begin position="631"/>
        <end position="705"/>
    </location>
</feature>
<keyword evidence="1" id="KW-0378">Hydrolase</keyword>
<comment type="catalytic activity">
    <reaction evidence="4">
        <text>guanosine 3',5'-bis(diphosphate) + H2O = GDP + diphosphate + H(+)</text>
        <dbReference type="Rhea" id="RHEA:14253"/>
        <dbReference type="ChEBI" id="CHEBI:15377"/>
        <dbReference type="ChEBI" id="CHEBI:15378"/>
        <dbReference type="ChEBI" id="CHEBI:33019"/>
        <dbReference type="ChEBI" id="CHEBI:58189"/>
        <dbReference type="ChEBI" id="CHEBI:77828"/>
        <dbReference type="EC" id="3.1.7.2"/>
    </reaction>
</comment>
<dbReference type="SMART" id="SM00954">
    <property type="entry name" value="RelA_SpoT"/>
    <property type="match status" value="1"/>
</dbReference>
<dbReference type="InterPro" id="IPR045600">
    <property type="entry name" value="RelA/SpoT_AH_RIS"/>
</dbReference>
<dbReference type="AlphaFoldDB" id="A0A2N5Y521"/>
<sequence>MRTIDALDSTLRSYLNLEQTQQVRRAYYFAEQAHFGQIRRSGEPYVTHPLAVAGILAEMHMDHQSLMAAMLHDVIEDTGIDKSAIGGQFGPAVADLVDGVSKLTQMEFSSLAEKQAENFQKMALAMARDIRVILVKLADRLHNMRTLGVLQRDKARRIAKETLDIYAPIAMRLGMNAARIEFEDLGFGALYPMRARRIAAAMRAGSGNRKELVDKIRHQIESTLEHEGHDVEVIGREKHLYSIYKKMKSKKKSFAEIMDIYAFRIIVDSVDTCYRVLGCIHSLYKPVPGEFSDYIAIPKANGYQSLHTVLMGMHGVPIEIQIRTREMEDMANNGIAAHWLYKTEGQSANASHARAREWVQGLLEMQQRAGNSLEFIESVKIDLFPDEIYVFTPKGRILELPRGATAVDFAYAVHTDVGNSCVACRINRRLAPLSEPLQSGQTVEILTAPGARPNPSWFNYAVTAKARTNIRHFLKHQTQDDSVALGRRLLDKALQGFGSGLEQLPQEQLQDYLQRHAYEGLDDLLADIARGNRLPPITAQQILGELTADQLGPVNRKLQPVAIRGTEGFMVTYARCCHPIPGDPIEGYLSPEKGVVVHRERCKNLAEMREHRERLVALRWDNEVQGEYMAELRIEVENRRGMIAVLATRINSMGVNIEKISTEDKDYQFTYVDLAMQVTNRVHLARIMKRLRTVSSVRRVIRLKNEAPIRRPKAGVNR</sequence>
<dbReference type="SUPFAM" id="SSF81301">
    <property type="entry name" value="Nucleotidyltransferase"/>
    <property type="match status" value="1"/>
</dbReference>
<dbReference type="EMBL" id="PKLZ01000002">
    <property type="protein sequence ID" value="PLW83478.1"/>
    <property type="molecule type" value="Genomic_DNA"/>
</dbReference>
<dbReference type="InterPro" id="IPR012676">
    <property type="entry name" value="TGS-like"/>
</dbReference>
<dbReference type="GO" id="GO:0015949">
    <property type="term" value="P:nucleobase-containing small molecule interconversion"/>
    <property type="evidence" value="ECO:0007669"/>
    <property type="project" value="UniProtKB-ARBA"/>
</dbReference>
<dbReference type="InterPro" id="IPR033655">
    <property type="entry name" value="TGS_RelA/SpoT"/>
</dbReference>
<dbReference type="SMART" id="SM00471">
    <property type="entry name" value="HDc"/>
    <property type="match status" value="1"/>
</dbReference>
<dbReference type="OrthoDB" id="9805041at2"/>
<dbReference type="PANTHER" id="PTHR21262">
    <property type="entry name" value="GUANOSINE-3',5'-BIS DIPHOSPHATE 3'-PYROPHOSPHOHYDROLASE"/>
    <property type="match status" value="1"/>
</dbReference>
<dbReference type="SUPFAM" id="SSF109604">
    <property type="entry name" value="HD-domain/PDEase-like"/>
    <property type="match status" value="1"/>
</dbReference>
<dbReference type="Pfam" id="PF13291">
    <property type="entry name" value="ACT_4"/>
    <property type="match status" value="1"/>
</dbReference>
<dbReference type="CDD" id="cd04876">
    <property type="entry name" value="ACT_RelA-SpoT"/>
    <property type="match status" value="1"/>
</dbReference>
<dbReference type="PROSITE" id="PS51831">
    <property type="entry name" value="HD"/>
    <property type="match status" value="1"/>
</dbReference>
<dbReference type="Gene3D" id="3.30.70.260">
    <property type="match status" value="1"/>
</dbReference>
<evidence type="ECO:0000313" key="10">
    <source>
        <dbReference type="Proteomes" id="UP000234845"/>
    </source>
</evidence>
<dbReference type="GO" id="GO:0005886">
    <property type="term" value="C:plasma membrane"/>
    <property type="evidence" value="ECO:0007669"/>
    <property type="project" value="TreeGrafter"/>
</dbReference>
<evidence type="ECO:0000256" key="3">
    <source>
        <dbReference type="ARBA" id="ARBA00024387"/>
    </source>
</evidence>
<dbReference type="FunFam" id="3.30.460.10:FF:000001">
    <property type="entry name" value="GTP pyrophosphokinase RelA"/>
    <property type="match status" value="1"/>
</dbReference>
<dbReference type="SUPFAM" id="SSF81271">
    <property type="entry name" value="TGS-like"/>
    <property type="match status" value="1"/>
</dbReference>
<comment type="caution">
    <text evidence="9">The sequence shown here is derived from an EMBL/GenBank/DDBJ whole genome shotgun (WGS) entry which is preliminary data.</text>
</comment>
<dbReference type="RefSeq" id="WP_101520160.1">
    <property type="nucleotide sequence ID" value="NZ_PKLZ01000002.1"/>
</dbReference>
<dbReference type="SUPFAM" id="SSF55021">
    <property type="entry name" value="ACT-like"/>
    <property type="match status" value="1"/>
</dbReference>
<feature type="domain" description="HD" evidence="7">
    <location>
        <begin position="45"/>
        <end position="144"/>
    </location>
</feature>
<dbReference type="PANTHER" id="PTHR21262:SF36">
    <property type="entry name" value="BIFUNCTIONAL (P)PPGPP SYNTHASE_HYDROLASE SPOT"/>
    <property type="match status" value="1"/>
</dbReference>
<dbReference type="GO" id="GO:0008728">
    <property type="term" value="F:GTP diphosphokinase activity"/>
    <property type="evidence" value="ECO:0007669"/>
    <property type="project" value="TreeGrafter"/>
</dbReference>
<dbReference type="CDD" id="cd01668">
    <property type="entry name" value="TGS_RSH"/>
    <property type="match status" value="1"/>
</dbReference>
<dbReference type="Gene3D" id="3.30.460.10">
    <property type="entry name" value="Beta Polymerase, domain 2"/>
    <property type="match status" value="1"/>
</dbReference>
<evidence type="ECO:0000313" key="9">
    <source>
        <dbReference type="EMBL" id="PLW83478.1"/>
    </source>
</evidence>
<dbReference type="Gene3D" id="1.10.3210.10">
    <property type="entry name" value="Hypothetical protein af1432"/>
    <property type="match status" value="1"/>
</dbReference>
<dbReference type="FunFam" id="3.10.20.30:FF:000002">
    <property type="entry name" value="GTP pyrophosphokinase (RelA/SpoT)"/>
    <property type="match status" value="1"/>
</dbReference>
<dbReference type="InterPro" id="IPR012675">
    <property type="entry name" value="Beta-grasp_dom_sf"/>
</dbReference>
<evidence type="ECO:0000259" key="8">
    <source>
        <dbReference type="PROSITE" id="PS51880"/>
    </source>
</evidence>